<feature type="region of interest" description="Disordered" evidence="1">
    <location>
        <begin position="32"/>
        <end position="60"/>
    </location>
</feature>
<comment type="caution">
    <text evidence="2">The sequence shown here is derived from an EMBL/GenBank/DDBJ whole genome shotgun (WGS) entry which is preliminary data.</text>
</comment>
<gene>
    <name evidence="2" type="ORF">CRG98_048658</name>
</gene>
<sequence>MGHCWIGPSVYWAGPLQNASWTAERRGWSRPLPGVPCATQKWKPTRLESKGEPRRRGVVR</sequence>
<feature type="compositionally biased region" description="Basic and acidic residues" evidence="1">
    <location>
        <begin position="45"/>
        <end position="60"/>
    </location>
</feature>
<name>A0A2I0HGZ3_PUNGR</name>
<dbReference type="Proteomes" id="UP000233551">
    <property type="component" value="Unassembled WGS sequence"/>
</dbReference>
<feature type="non-terminal residue" evidence="2">
    <location>
        <position position="60"/>
    </location>
</feature>
<evidence type="ECO:0000313" key="3">
    <source>
        <dbReference type="Proteomes" id="UP000233551"/>
    </source>
</evidence>
<reference evidence="2 3" key="1">
    <citation type="submission" date="2017-11" db="EMBL/GenBank/DDBJ databases">
        <title>De-novo sequencing of pomegranate (Punica granatum L.) genome.</title>
        <authorList>
            <person name="Akparov Z."/>
            <person name="Amiraslanov A."/>
            <person name="Hajiyeva S."/>
            <person name="Abbasov M."/>
            <person name="Kaur K."/>
            <person name="Hamwieh A."/>
            <person name="Solovyev V."/>
            <person name="Salamov A."/>
            <person name="Braich B."/>
            <person name="Kosarev P."/>
            <person name="Mahmoud A."/>
            <person name="Hajiyev E."/>
            <person name="Babayeva S."/>
            <person name="Izzatullayeva V."/>
            <person name="Mammadov A."/>
            <person name="Mammadov A."/>
            <person name="Sharifova S."/>
            <person name="Ojaghi J."/>
            <person name="Eynullazada K."/>
            <person name="Bayramov B."/>
            <person name="Abdulazimova A."/>
            <person name="Shahmuradov I."/>
        </authorList>
    </citation>
    <scope>NUCLEOTIDE SEQUENCE [LARGE SCALE GENOMIC DNA]</scope>
    <source>
        <strain evidence="3">cv. AG2017</strain>
        <tissue evidence="2">Leaf</tissue>
    </source>
</reference>
<dbReference type="EMBL" id="PGOL01018045">
    <property type="protein sequence ID" value="PKI30951.1"/>
    <property type="molecule type" value="Genomic_DNA"/>
</dbReference>
<accession>A0A2I0HGZ3</accession>
<organism evidence="2 3">
    <name type="scientific">Punica granatum</name>
    <name type="common">Pomegranate</name>
    <dbReference type="NCBI Taxonomy" id="22663"/>
    <lineage>
        <taxon>Eukaryota</taxon>
        <taxon>Viridiplantae</taxon>
        <taxon>Streptophyta</taxon>
        <taxon>Embryophyta</taxon>
        <taxon>Tracheophyta</taxon>
        <taxon>Spermatophyta</taxon>
        <taxon>Magnoliopsida</taxon>
        <taxon>eudicotyledons</taxon>
        <taxon>Gunneridae</taxon>
        <taxon>Pentapetalae</taxon>
        <taxon>rosids</taxon>
        <taxon>malvids</taxon>
        <taxon>Myrtales</taxon>
        <taxon>Lythraceae</taxon>
        <taxon>Punica</taxon>
    </lineage>
</organism>
<keyword evidence="3" id="KW-1185">Reference proteome</keyword>
<evidence type="ECO:0000313" key="2">
    <source>
        <dbReference type="EMBL" id="PKI30951.1"/>
    </source>
</evidence>
<protein>
    <submittedName>
        <fullName evidence="2">Uncharacterized protein</fullName>
    </submittedName>
</protein>
<dbReference type="AlphaFoldDB" id="A0A2I0HGZ3"/>
<evidence type="ECO:0000256" key="1">
    <source>
        <dbReference type="SAM" id="MobiDB-lite"/>
    </source>
</evidence>
<proteinExistence type="predicted"/>